<keyword evidence="5" id="KW-1185">Reference proteome</keyword>
<dbReference type="InterPro" id="IPR036322">
    <property type="entry name" value="WD40_repeat_dom_sf"/>
</dbReference>
<feature type="region of interest" description="Disordered" evidence="3">
    <location>
        <begin position="4315"/>
        <end position="4336"/>
    </location>
</feature>
<evidence type="ECO:0000313" key="5">
    <source>
        <dbReference type="Proteomes" id="UP000695000"/>
    </source>
</evidence>
<dbReference type="SUPFAM" id="SSF54495">
    <property type="entry name" value="UBC-like"/>
    <property type="match status" value="1"/>
</dbReference>
<feature type="compositionally biased region" description="Polar residues" evidence="3">
    <location>
        <begin position="2008"/>
        <end position="2018"/>
    </location>
</feature>
<keyword evidence="1" id="KW-0808">Transferase</keyword>
<organism evidence="5 6">
    <name type="scientific">Nicrophorus vespilloides</name>
    <name type="common">Boreal carrion beetle</name>
    <dbReference type="NCBI Taxonomy" id="110193"/>
    <lineage>
        <taxon>Eukaryota</taxon>
        <taxon>Metazoa</taxon>
        <taxon>Ecdysozoa</taxon>
        <taxon>Arthropoda</taxon>
        <taxon>Hexapoda</taxon>
        <taxon>Insecta</taxon>
        <taxon>Pterygota</taxon>
        <taxon>Neoptera</taxon>
        <taxon>Endopterygota</taxon>
        <taxon>Coleoptera</taxon>
        <taxon>Polyphaga</taxon>
        <taxon>Staphyliniformia</taxon>
        <taxon>Silphidae</taxon>
        <taxon>Nicrophorinae</taxon>
        <taxon>Nicrophorus</taxon>
    </lineage>
</organism>
<dbReference type="CDD" id="cd00022">
    <property type="entry name" value="BIR"/>
    <property type="match status" value="1"/>
</dbReference>
<feature type="region of interest" description="Disordered" evidence="3">
    <location>
        <begin position="2587"/>
        <end position="2613"/>
    </location>
</feature>
<dbReference type="PROSITE" id="PS50143">
    <property type="entry name" value="BIR_REPEAT_2"/>
    <property type="match status" value="1"/>
</dbReference>
<feature type="compositionally biased region" description="Basic and acidic residues" evidence="3">
    <location>
        <begin position="2593"/>
        <end position="2603"/>
    </location>
</feature>
<dbReference type="InterPro" id="IPR001370">
    <property type="entry name" value="BIR_rpt"/>
</dbReference>
<accession>A0ABM1MPS1</accession>
<dbReference type="Gene3D" id="3.10.110.10">
    <property type="entry name" value="Ubiquitin Conjugating Enzyme"/>
    <property type="match status" value="1"/>
</dbReference>
<feature type="domain" description="UBC core" evidence="4">
    <location>
        <begin position="4066"/>
        <end position="4233"/>
    </location>
</feature>
<dbReference type="PANTHER" id="PTHR46116">
    <property type="entry name" value="(E3-INDEPENDENT) E2 UBIQUITIN-CONJUGATING ENZYME"/>
    <property type="match status" value="1"/>
</dbReference>
<sequence>MVISSMAQDVFSKMAEEPCLLKEDGYLNADTDLKQIVYHPTLNVILICTNSGVVRVLDVNSGVVLQSTNLSAQEQNEIKCQYICGQDRTLFCDGQTLGVRSDYNGVLLLDTILQKSVTSGREDVQLELLLSEAMILKQCLSIVNNPTVEYVINELNGKIQEAQKQCKKGIKAQKWNTVCIEVPLEVLSSAASSVMTELIVKNQHSPEIGVASAIQERASELLGEPFSASDRKAMASEAKRRETFAQWPHMDYKWALPDQMAQAGFYHQPNSAGDDRAMCFMCTVCLVCWERTDEPWSEHERHSPTCPFVMGEYTQNVPLSVTFATNPAVDATYRGVGVNTLGTSSVPHLFPTSNKDGLVAVYDVSGKIKRTHAFFVTQYDSHLLEKFTEDFSTLNSCHSDEVGKSGIEKEITALTLVGEKSSKVVSKCSKTNNNIRPSVICGIMIRDNESLSVNALNDQNRTELNIMEVDDSQDCSSNNSCLYLVVYDFQYTKDMDMENKEPSDITNDFLSKSSLFPPFDMDSFGGMSALKPLKEAADKYILSHEFTMYQNLIPGESDAIFIPPTIPSQKEHPGPRSIPIDYKKLADMESEQAAVISSDFELTSEKSEKSISDHISDIQNSKTKRKKLNYSRAVQCISIPDTYKNRQDLKISNIIPSQDGRFILVVLKSVCDMKNSALMLYSLDFSDRMVKVEPQGVMLRELASYENPVEVSLIPVLDKTLESQNKLGVDGLVIMVCEDGAVRVLDLANLKIIAVAKLDSEKFVSAVYCNSLERLCASTEKGSLHFYALNDTDSDSTEEHEEDDMMSANADSSGINPNTDTTDGWETNQCFHDPPDIIPLAELKRLHSLCNFEPFKGGFNPVVPPCWSEMQQAPRQRRHPQALQKDKEQLTKTWRLQTDTTTWDEHVFEIILPTPTNIGHVDVNFVMHNPTNTPNVEFTLLRQNSTSIGHKRDVKFSVDDIVTFDQLENTKNPVTSQEYLRAHNADILAGPIDITNCVDLTEKSGCVTLTSPKLFRSRNRNLLLHIKSVCKKEEIASVGSSTRAKRPSGSTTNAEYMGCDCIHELTITVYSSTHTDIPHERSLRCSMLESKSFVQSLLLTCINDPLQESQCVALDILNWVASIRIAGNRSCEEPNTQQAEFFECVEAKILDLLTSCALHSGRNIAYKCVKLLVLCSENSSNDNFDTSILNSLLELVPKIYEVKSAGAIHCISILIYKVAKNNELVRQLTARCVNLLTEVADQLNKRINPYHLILRSRYGLYGTPLEPELFDVDAPSPMKASNSTVTYASVVAGENVPPCSDFHTNFAFNKDILDAREVLLNVNETKSLKLKNITTSKLFRGLLETEHLHFVCIAASDGTRMERAEMGSNNIIPNVVPFTVTNVNSASKTVEVEQLLGDFDLMSAPDKTEKIINSAAGTSNGHSMNDSLLNNVLIYSENMANEGFAKIFKPKITSAADALGSEVVESMNEYPVKAPTRCAEEILSPNRSLPWQQLLVAPSQQVIVVERMHSGARRFVTLDFGQPILLTDLFIPMCLELLSISIDIGLKAADDSDMVCLITSTDISTKNIAMSNIQSPPLCRYMKITAVGIYGMSSTRCRIPIGSFYGHLIVLPDEISEENAAAITPPTHAELDKQLNVLSMLFEDVSCRYSLACSKLKNLLQPFLMSDTTNTAHLNAYMDIMKDKSNCSVFDNMKIFNAYQEAITYQRQLNTVRNVITRIETSLNKQTKSAWDTCMDEVSTDKLRCIAEVMLEALLVVDTIPKIPLPTCEKIFRGFCITQRSHLQFLAATVLDQSCRKKCFWGVFLADTLAEMFSSSYTSKFPQDRVFILLAYLAKRCSERSIALDSTLRVIAETLQPMNDHRKGLLGVSVDLSLLGWQLLFLSLQLDLSKGSLQNSTRWDWVTGEMGGGKGNDSVHSNYRRKLHKRFLMYKQHLDQLNMDYNQKVVQSSAQAFSALTNQAQTLTEKLEKALKGPNGIFSKLKTKIKKDQVKEPAPASKVGKRRRDNTTEAANEKNASQISEPQYVDSTHCLTVVRGLVSLLLAMDHSCSADLFVLSCKVIARLVKLSNLLVEEYLNEEKLLKLINLSIGSELPFATHALACFLQDVLEVGKTIPTKIEVDIPAPSTSWTPVDILDNLVDTFDVDDTLMSDPMAKQGKTSTSNNHLPSVFESDDSEVEEFLDEVLERGRNILRKNAKTPLISTGCSSAIDQRLDVGVECQAEVIMRRLVLCNTHTLMQNVNSPANVVEVECKVPKWPENLTAPASNAVPRARSLSNTALMTGCFDMLFKDLDLYNASKIEQILQLWLTLNCPNSEENFNPATMPVIALSVEAINSLISTIAWCSDLSLRTWCSALQTLTMMCNICQGKFFENNDGEEEDITNMFGKVSVIINHSDFVQMLLRLLSGTGIQLSERGLAGPAVCKAMHDFLMRLQMRCDVTNSSSLMGTMFKSYMLKVVYQLVQPTGPFVSKLGPLDAQCKFLQCLVCLEYSSTDLSIAMSILESTAALVYSHVSNVERIKCVNIGEKLSGATNTFSIFASVLGGETNKQDKPVSWDVLLIYLLKLLGSLVQTPLPSTSTEQVEYMETDNQLNHSQTDESKAEQIHQDPSNGVRSSPPVPCLADTVLQHHPSIIRFCKALATCKATSLCMISYSYLNTQNVFSDLREPGSVGDSVFNVLVSLARKASRKELVMEPLLMFLSQSPQLSEPLIWFIIQVLDTAEALQTFVQTGGVKIICESLVKSSNAPNTISGIGNISMVMQHFIGQNAKTEASAIGVPSNTKKQQQASLENNLNLVNFAPQGTIRCSAASTAHSPEILIQGGQATHRRARAAQWAYHFYPEEAHADLTIQLPSAILLREVHIQPHQGTLATCPSAVSLEVSADGPWRLVPACPPLPTSGMAFIRLHLPTPEVVNCVQIRLYKPRDASNIGLSQIRLLGTSAFGGNARQQVMDLSEDESHCRYSLGWLRLLHHCCTLSAESELEHEIVSQAAEIQDLLSTCCGLLLVPTHIPALYLGNLEKVLCDLSLFNRDNGLQTIMTLLDSRPNTTEPSILLNMGSGKMLMNSPGAKSACELLYRICGHQDEDTVHRVALVFNWLETVACRAITTRNVSNCSPAYVSIIASIIWDAKQADVAYDLHGMITIDLFYRIYEFGTLSRQNPALKYAIDSLLCSICHVRTEFFPVMLQKIGVLVPNLSTDHDASISDDRKDSESMTDDGKENFTSNSEWYERLIIKNVNDLFLNKDSLETIALVSRSPSAIQQLLDSRLPKLLNSIILDYCTGLNQEAPMCTVDNVTAILKFFSDICEEKLMRDWLGSGDGSLFWLPLLQYLCQRTTEKRSNLSSEAHTYLEEVCVRFLSKCCLCHPNNQQLLAKVLCDVIIQQSNGISGFLRRLILQLLLENEKIPVSVKADETLYKNSTVLHPYLPLHPAFKQTHDRALLYLGTNTTIADILEQHVSFSSSIKSDNTTKKDSMYNMKTWCFMAADSDLSVAAGVTAKDKRAKDAKNLATSTPISKKKRYVLNDQPNGNDAIEGRVVKCSALCDQPLPLALSLAQVLRMIEMKGMHADLTCLHLTICQSKNEEDNNKMKVNMMYQMPLSSMLQVFSSMGGLALLAQHLPTVYPESIGTPPAEKTSGDQSESDWIKVEGSDDNYEDIDDGPGSSTPTKVSGIAQNVPPHSLTAFGLFLRLPGYAEVLLKDMKKALCLLRLVLGVTDDGEGADIFHSTVADSLPTLPFEVLRRLYDSSPLSTDDGTLLRRLSISTGVVHLLLTCLGIFTHQTQCNQQKDSKVKDDKGQLYWAKGTGFGTGSTQQSWNVEQALLKQRSEEEHVTVLLQVLSSYINPSGKDTEELTSRVLPTVFEELLAGSALLPALNSYLRNDSVLDMARHIPLYRAALELLRAMAVSCQLVKLLVPQEVSASQSRLSISSLLENMTTCVDTYASKLRSAQSNKTTNNKSGSSKYKFKVGAPLEDMERDEGLVKLMRDIKNTAELVCAATDKLMDTKFENSKITSIEKPLSISPEEQYLKIMKTLQFDTFEMILELPEGGYKFVISHHYEGNVRSAGESSHPARVKRLAQEAVTLATSLPLSHSSSVFVRCDTDRLDIMKVLITGPADTPYANGCFEFDVYFPSDYPLAPMMINLETTGLHSVRFNPNLYNDGKVCLSVLNTWHGRPEEKWNAQTSSFLQVLVSIQSLILVSEPYFNEPGYERSRGTPSGTQSSKEYNANICQATVRWAMLEQLLNPCPCFKDVIYAHFYIKRQEIMEQCERWLRDLENDNIEKRTNRTGNKRNIFTTLDVFKKSYETLKSMLLKLKPPEGVEDDGLVPTPSPVVTPQSPTSMDVDKTVNGVQSEQHDLVDIDMEKMVSDMCE</sequence>
<dbReference type="Proteomes" id="UP000695000">
    <property type="component" value="Unplaced"/>
</dbReference>
<evidence type="ECO:0000256" key="3">
    <source>
        <dbReference type="SAM" id="MobiDB-lite"/>
    </source>
</evidence>
<dbReference type="SUPFAM" id="SSF57924">
    <property type="entry name" value="Inhibitor of apoptosis (IAP) repeat"/>
    <property type="match status" value="1"/>
</dbReference>
<dbReference type="Pfam" id="PF12356">
    <property type="entry name" value="BIRC6"/>
    <property type="match status" value="1"/>
</dbReference>
<dbReference type="InterPro" id="IPR022103">
    <property type="entry name" value="BIRC6"/>
</dbReference>
<reference evidence="6" key="1">
    <citation type="submission" date="2025-08" db="UniProtKB">
        <authorList>
            <consortium name="RefSeq"/>
        </authorList>
    </citation>
    <scope>IDENTIFICATION</scope>
    <source>
        <tissue evidence="6">Whole Larva</tissue>
    </source>
</reference>
<dbReference type="GeneID" id="108562668"/>
<evidence type="ECO:0000313" key="6">
    <source>
        <dbReference type="RefSeq" id="XP_017776571.1"/>
    </source>
</evidence>
<evidence type="ECO:0000256" key="2">
    <source>
        <dbReference type="ARBA" id="ARBA00022786"/>
    </source>
</evidence>
<dbReference type="InterPro" id="IPR000608">
    <property type="entry name" value="UBC"/>
</dbReference>
<feature type="compositionally biased region" description="Low complexity" evidence="3">
    <location>
        <begin position="4326"/>
        <end position="4335"/>
    </location>
</feature>
<dbReference type="CDD" id="cd23810">
    <property type="entry name" value="UBCc_BIRC6"/>
    <property type="match status" value="1"/>
</dbReference>
<protein>
    <submittedName>
        <fullName evidence="6">Baculoviral IAP repeat-containing protein 6 isoform X1</fullName>
    </submittedName>
</protein>
<dbReference type="SMART" id="SM00212">
    <property type="entry name" value="UBCc"/>
    <property type="match status" value="1"/>
</dbReference>
<dbReference type="Pfam" id="PF00179">
    <property type="entry name" value="UQ_con"/>
    <property type="match status" value="1"/>
</dbReference>
<dbReference type="InterPro" id="IPR016135">
    <property type="entry name" value="UBQ-conjugating_enzyme/RWD"/>
</dbReference>
<dbReference type="SUPFAM" id="SSF50978">
    <property type="entry name" value="WD40 repeat-like"/>
    <property type="match status" value="1"/>
</dbReference>
<evidence type="ECO:0000259" key="4">
    <source>
        <dbReference type="PROSITE" id="PS50127"/>
    </source>
</evidence>
<name>A0ABM1MPS1_NICVS</name>
<keyword evidence="2" id="KW-0833">Ubl conjugation pathway</keyword>
<dbReference type="SMART" id="SM00238">
    <property type="entry name" value="BIR"/>
    <property type="match status" value="1"/>
</dbReference>
<gene>
    <name evidence="6" type="primary">LOC108562668</name>
</gene>
<dbReference type="PROSITE" id="PS50127">
    <property type="entry name" value="UBC_2"/>
    <property type="match status" value="1"/>
</dbReference>
<feature type="region of interest" description="Disordered" evidence="3">
    <location>
        <begin position="794"/>
        <end position="816"/>
    </location>
</feature>
<feature type="compositionally biased region" description="Acidic residues" evidence="3">
    <location>
        <begin position="794"/>
        <end position="805"/>
    </location>
</feature>
<dbReference type="RefSeq" id="XP_017776571.1">
    <property type="nucleotide sequence ID" value="XM_017921082.1"/>
</dbReference>
<dbReference type="Pfam" id="PF00653">
    <property type="entry name" value="BIR"/>
    <property type="match status" value="1"/>
</dbReference>
<dbReference type="PANTHER" id="PTHR46116:SF39">
    <property type="entry name" value="BACULOVIRAL IAP REPEAT-CONTAINING PROTEIN 6"/>
    <property type="match status" value="1"/>
</dbReference>
<evidence type="ECO:0000256" key="1">
    <source>
        <dbReference type="ARBA" id="ARBA00022679"/>
    </source>
</evidence>
<proteinExistence type="predicted"/>
<feature type="region of interest" description="Disordered" evidence="3">
    <location>
        <begin position="1986"/>
        <end position="2018"/>
    </location>
</feature>
<dbReference type="Gene3D" id="1.10.1170.10">
    <property type="entry name" value="Inhibitor Of Apoptosis Protein (2mihbC-IAP-1), Chain A"/>
    <property type="match status" value="1"/>
</dbReference>